<dbReference type="Proteomes" id="UP000734854">
    <property type="component" value="Unassembled WGS sequence"/>
</dbReference>
<dbReference type="InterPro" id="IPR001469">
    <property type="entry name" value="ATP_synth_F1_dsu/esu"/>
</dbReference>
<proteinExistence type="inferred from homology"/>
<evidence type="ECO:0000256" key="8">
    <source>
        <dbReference type="ARBA" id="ARBA00023128"/>
    </source>
</evidence>
<evidence type="ECO:0000256" key="3">
    <source>
        <dbReference type="ARBA" id="ARBA00022448"/>
    </source>
</evidence>
<comment type="subcellular location">
    <subcellularLocation>
        <location evidence="1">Mitochondrion inner membrane</location>
    </subcellularLocation>
</comment>
<reference evidence="11 12" key="1">
    <citation type="submission" date="2020-08" db="EMBL/GenBank/DDBJ databases">
        <title>Plant Genome Project.</title>
        <authorList>
            <person name="Zhang R.-G."/>
        </authorList>
    </citation>
    <scope>NUCLEOTIDE SEQUENCE [LARGE SCALE GENOMIC DNA]</scope>
    <source>
        <tissue evidence="11">Rhizome</tissue>
    </source>
</reference>
<dbReference type="CDD" id="cd12152">
    <property type="entry name" value="F1-ATPase_delta"/>
    <property type="match status" value="1"/>
</dbReference>
<dbReference type="Gene3D" id="1.20.5.440">
    <property type="entry name" value="ATP synthase delta/epsilon subunit, C-terminal domain"/>
    <property type="match status" value="1"/>
</dbReference>
<evidence type="ECO:0000256" key="4">
    <source>
        <dbReference type="ARBA" id="ARBA00022781"/>
    </source>
</evidence>
<comment type="similarity">
    <text evidence="2">Belongs to the ATPase epsilon chain family.</text>
</comment>
<dbReference type="AlphaFoldDB" id="A0A8J5GBD6"/>
<evidence type="ECO:0000313" key="11">
    <source>
        <dbReference type="EMBL" id="KAG6496112.1"/>
    </source>
</evidence>
<keyword evidence="5" id="KW-0999">Mitochondrion inner membrane</keyword>
<evidence type="ECO:0000256" key="2">
    <source>
        <dbReference type="ARBA" id="ARBA00005712"/>
    </source>
</evidence>
<keyword evidence="6" id="KW-0809">Transit peptide</keyword>
<protein>
    <recommendedName>
        <fullName evidence="10">ATP synthase F1 complex delta/epsilon subunit N-terminal domain-containing protein</fullName>
    </recommendedName>
</protein>
<dbReference type="GO" id="GO:0005743">
    <property type="term" value="C:mitochondrial inner membrane"/>
    <property type="evidence" value="ECO:0007669"/>
    <property type="project" value="UniProtKB-SubCell"/>
</dbReference>
<dbReference type="InterPro" id="IPR036771">
    <property type="entry name" value="ATPsynth_dsu/esu_N"/>
</dbReference>
<keyword evidence="7" id="KW-0406">Ion transport</keyword>
<evidence type="ECO:0000256" key="5">
    <source>
        <dbReference type="ARBA" id="ARBA00022792"/>
    </source>
</evidence>
<evidence type="ECO:0000256" key="1">
    <source>
        <dbReference type="ARBA" id="ARBA00004273"/>
    </source>
</evidence>
<dbReference type="GO" id="GO:0045259">
    <property type="term" value="C:proton-transporting ATP synthase complex"/>
    <property type="evidence" value="ECO:0007669"/>
    <property type="project" value="InterPro"/>
</dbReference>
<gene>
    <name evidence="11" type="ORF">ZIOFF_043960</name>
</gene>
<sequence length="330" mass="35644">MEGKYDMESSYWDSARDGHSAFTNAATAIATLARRRSQLKSQSVTAFLDRPIPHPSSEQQQPAMYRRAPCLLNRIIVGGGRRSAAAARPFSTDLPAAPTEDTAFVEAWRKVAPNVDPPKTPLAFMKPRPAVSASIPTKLTVNFVLPYQSEIANKEVSPSVLDRSTYISPRVSLCYLVGPVYIDPFDLHLDNFCISAKQKTGMLNRCLFVIDMFASEVDMVIVPATTGQMGVLPGHVATIAELKPGVLSVHEGNDVTKYFVSSGFAFIHPNSVTDIIAVEAAPLDNIDPTLVQKGLADFTQKLNSATTDLEKAEAQIGVDVHSALNAALSG</sequence>
<dbReference type="Gene3D" id="2.60.15.10">
    <property type="entry name" value="F0F1 ATP synthase delta/epsilon subunit, N-terminal"/>
    <property type="match status" value="1"/>
</dbReference>
<keyword evidence="3" id="KW-0813">Transport</keyword>
<dbReference type="SUPFAM" id="SSF51344">
    <property type="entry name" value="Epsilon subunit of F1F0-ATP synthase N-terminal domain"/>
    <property type="match status" value="1"/>
</dbReference>
<comment type="caution">
    <text evidence="11">The sequence shown here is derived from an EMBL/GenBank/DDBJ whole genome shotgun (WGS) entry which is preliminary data.</text>
</comment>
<evidence type="ECO:0000313" key="12">
    <source>
        <dbReference type="Proteomes" id="UP000734854"/>
    </source>
</evidence>
<keyword evidence="12" id="KW-1185">Reference proteome</keyword>
<name>A0A8J5GBD6_ZINOF</name>
<dbReference type="GO" id="GO:0046933">
    <property type="term" value="F:proton-transporting ATP synthase activity, rotational mechanism"/>
    <property type="evidence" value="ECO:0007669"/>
    <property type="project" value="InterPro"/>
</dbReference>
<dbReference type="Pfam" id="PF02823">
    <property type="entry name" value="ATP-synt_DE_N"/>
    <property type="match status" value="1"/>
</dbReference>
<feature type="domain" description="ATP synthase F1 complex delta/epsilon subunit N-terminal" evidence="10">
    <location>
        <begin position="213"/>
        <end position="273"/>
    </location>
</feature>
<evidence type="ECO:0000256" key="7">
    <source>
        <dbReference type="ARBA" id="ARBA00023065"/>
    </source>
</evidence>
<organism evidence="11 12">
    <name type="scientific">Zingiber officinale</name>
    <name type="common">Ginger</name>
    <name type="synonym">Amomum zingiber</name>
    <dbReference type="NCBI Taxonomy" id="94328"/>
    <lineage>
        <taxon>Eukaryota</taxon>
        <taxon>Viridiplantae</taxon>
        <taxon>Streptophyta</taxon>
        <taxon>Embryophyta</taxon>
        <taxon>Tracheophyta</taxon>
        <taxon>Spermatophyta</taxon>
        <taxon>Magnoliopsida</taxon>
        <taxon>Liliopsida</taxon>
        <taxon>Zingiberales</taxon>
        <taxon>Zingiberaceae</taxon>
        <taxon>Zingiber</taxon>
    </lineage>
</organism>
<dbReference type="InterPro" id="IPR020546">
    <property type="entry name" value="ATP_synth_F1_dsu/esu_N"/>
</dbReference>
<evidence type="ECO:0000259" key="10">
    <source>
        <dbReference type="Pfam" id="PF02823"/>
    </source>
</evidence>
<dbReference type="NCBIfam" id="TIGR01216">
    <property type="entry name" value="ATP_synt_epsi"/>
    <property type="match status" value="1"/>
</dbReference>
<evidence type="ECO:0000256" key="6">
    <source>
        <dbReference type="ARBA" id="ARBA00022946"/>
    </source>
</evidence>
<keyword evidence="8" id="KW-0496">Mitochondrion</keyword>
<dbReference type="EMBL" id="JACMSC010000012">
    <property type="protein sequence ID" value="KAG6496112.1"/>
    <property type="molecule type" value="Genomic_DNA"/>
</dbReference>
<accession>A0A8J5GBD6</accession>
<keyword evidence="9" id="KW-0472">Membrane</keyword>
<evidence type="ECO:0000256" key="9">
    <source>
        <dbReference type="ARBA" id="ARBA00023136"/>
    </source>
</evidence>
<dbReference type="PANTHER" id="PTHR13822:SF7">
    <property type="entry name" value="ATP SYNTHASE SUBUNIT DELTA, MITOCHONDRIAL"/>
    <property type="match status" value="1"/>
</dbReference>
<dbReference type="PANTHER" id="PTHR13822">
    <property type="entry name" value="ATP SYNTHASE DELTA/EPSILON CHAIN"/>
    <property type="match status" value="1"/>
</dbReference>
<keyword evidence="4" id="KW-0375">Hydrogen ion transport</keyword>
<dbReference type="HAMAP" id="MF_00530">
    <property type="entry name" value="ATP_synth_epsil_bac"/>
    <property type="match status" value="1"/>
</dbReference>